<keyword evidence="3" id="KW-1185">Reference proteome</keyword>
<proteinExistence type="predicted"/>
<dbReference type="AlphaFoldDB" id="A0A9N8Z8L7"/>
<evidence type="ECO:0000313" key="3">
    <source>
        <dbReference type="Proteomes" id="UP000789570"/>
    </source>
</evidence>
<reference evidence="2" key="1">
    <citation type="submission" date="2021-06" db="EMBL/GenBank/DDBJ databases">
        <authorList>
            <person name="Kallberg Y."/>
            <person name="Tangrot J."/>
            <person name="Rosling A."/>
        </authorList>
    </citation>
    <scope>NUCLEOTIDE SEQUENCE</scope>
    <source>
        <strain evidence="2">UK204</strain>
    </source>
</reference>
<organism evidence="2 3">
    <name type="scientific">Funneliformis caledonium</name>
    <dbReference type="NCBI Taxonomy" id="1117310"/>
    <lineage>
        <taxon>Eukaryota</taxon>
        <taxon>Fungi</taxon>
        <taxon>Fungi incertae sedis</taxon>
        <taxon>Mucoromycota</taxon>
        <taxon>Glomeromycotina</taxon>
        <taxon>Glomeromycetes</taxon>
        <taxon>Glomerales</taxon>
        <taxon>Glomeraceae</taxon>
        <taxon>Funneliformis</taxon>
    </lineage>
</organism>
<accession>A0A9N8Z8L7</accession>
<gene>
    <name evidence="2" type="ORF">FCALED_LOCUS2833</name>
</gene>
<dbReference type="Pfam" id="PF14770">
    <property type="entry name" value="TMEM18"/>
    <property type="match status" value="1"/>
</dbReference>
<sequence>MGYEADSIISPEDNIPIYFLRKTYDDLSWNGFVESVQSFINAVDWSQPWLWTLLGFHVITLFTILKLRNNTTSLAVITFGSNILKVLLVGLAKPINTLAHDNWQKFSIDNYFDKSGFFISMVFSFPLLCNSMFGIVLILNEVLHLLRKVKIAQIKHQRAKVSLLEEKRKEKQDDKKLKNK</sequence>
<protein>
    <submittedName>
        <fullName evidence="2">3667_t:CDS:1</fullName>
    </submittedName>
</protein>
<keyword evidence="1" id="KW-1133">Transmembrane helix</keyword>
<evidence type="ECO:0000256" key="1">
    <source>
        <dbReference type="SAM" id="Phobius"/>
    </source>
</evidence>
<feature type="transmembrane region" description="Helical" evidence="1">
    <location>
        <begin position="115"/>
        <end position="139"/>
    </location>
</feature>
<dbReference type="InterPro" id="IPR026721">
    <property type="entry name" value="TMEM18"/>
</dbReference>
<name>A0A9N8Z8L7_9GLOM</name>
<dbReference type="Proteomes" id="UP000789570">
    <property type="component" value="Unassembled WGS sequence"/>
</dbReference>
<dbReference type="OrthoDB" id="411535at2759"/>
<comment type="caution">
    <text evidence="2">The sequence shown here is derived from an EMBL/GenBank/DDBJ whole genome shotgun (WGS) entry which is preliminary data.</text>
</comment>
<feature type="transmembrane region" description="Helical" evidence="1">
    <location>
        <begin position="49"/>
        <end position="67"/>
    </location>
</feature>
<dbReference type="EMBL" id="CAJVPQ010000460">
    <property type="protein sequence ID" value="CAG8483438.1"/>
    <property type="molecule type" value="Genomic_DNA"/>
</dbReference>
<feature type="transmembrane region" description="Helical" evidence="1">
    <location>
        <begin position="74"/>
        <end position="95"/>
    </location>
</feature>
<evidence type="ECO:0000313" key="2">
    <source>
        <dbReference type="EMBL" id="CAG8483438.1"/>
    </source>
</evidence>
<keyword evidence="1" id="KW-0812">Transmembrane</keyword>
<keyword evidence="1" id="KW-0472">Membrane</keyword>